<comment type="caution">
    <text evidence="2">The sequence shown here is derived from an EMBL/GenBank/DDBJ whole genome shotgun (WGS) entry which is preliminary data.</text>
</comment>
<reference evidence="2 3" key="1">
    <citation type="submission" date="2022-06" db="EMBL/GenBank/DDBJ databases">
        <authorList>
            <person name="Xuan X."/>
        </authorList>
    </citation>
    <scope>NUCLEOTIDE SEQUENCE [LARGE SCALE GENOMIC DNA]</scope>
    <source>
        <strain evidence="2 3">2V75</strain>
    </source>
</reference>
<keyword evidence="1" id="KW-0732">Signal</keyword>
<protein>
    <submittedName>
        <fullName evidence="2">Retropepsin-like domain-containing protein</fullName>
    </submittedName>
</protein>
<name>A0ABT1AWD5_9FLAO</name>
<dbReference type="Pfam" id="PF13650">
    <property type="entry name" value="Asp_protease_2"/>
    <property type="match status" value="1"/>
</dbReference>
<evidence type="ECO:0000256" key="1">
    <source>
        <dbReference type="SAM" id="SignalP"/>
    </source>
</evidence>
<feature type="signal peptide" evidence="1">
    <location>
        <begin position="1"/>
        <end position="25"/>
    </location>
</feature>
<feature type="chain" id="PRO_5046152927" evidence="1">
    <location>
        <begin position="26"/>
        <end position="303"/>
    </location>
</feature>
<sequence>MRFPRPWFFALLLSCWAPLAGQRVAQVPFELSDNLIFFQLHVNGSRALNFMFDSGAGVTVVNRKAAEGLGLTYAGTSQIGTSGRKIRSDSSPDNTLRIEEAFLEGIPLEVIGLDHLANYLRRPVDGIIGFDLFERYVIAIDADRQVLGIYASMDGVDTSGYTLVPSYRIDNNKIGIETSLGSLEGGELSYIMTLDTANPDALFLFPNALVADGIALKKGRKVVRGFSADTTITKNLRGKIRSVSFAGGEWKNVRTVLPTDPVTLASSSGGESFGLIGQELLLEFNMIYDYRKNRIYFQQREKR</sequence>
<dbReference type="SUPFAM" id="SSF50630">
    <property type="entry name" value="Acid proteases"/>
    <property type="match status" value="1"/>
</dbReference>
<dbReference type="InterPro" id="IPR021109">
    <property type="entry name" value="Peptidase_aspartic_dom_sf"/>
</dbReference>
<keyword evidence="3" id="KW-1185">Reference proteome</keyword>
<dbReference type="Gene3D" id="2.40.70.10">
    <property type="entry name" value="Acid Proteases"/>
    <property type="match status" value="1"/>
</dbReference>
<accession>A0ABT1AWD5</accession>
<dbReference type="RefSeq" id="WP_252740286.1">
    <property type="nucleotide sequence ID" value="NZ_JAMXIB010000002.1"/>
</dbReference>
<evidence type="ECO:0000313" key="3">
    <source>
        <dbReference type="Proteomes" id="UP001206312"/>
    </source>
</evidence>
<evidence type="ECO:0000313" key="2">
    <source>
        <dbReference type="EMBL" id="MCO5723912.1"/>
    </source>
</evidence>
<dbReference type="EMBL" id="JAMXIB010000002">
    <property type="protein sequence ID" value="MCO5723912.1"/>
    <property type="molecule type" value="Genomic_DNA"/>
</dbReference>
<gene>
    <name evidence="2" type="ORF">NG653_03525</name>
</gene>
<organism evidence="2 3">
    <name type="scientific">Robiginitalea marina</name>
    <dbReference type="NCBI Taxonomy" id="2954105"/>
    <lineage>
        <taxon>Bacteria</taxon>
        <taxon>Pseudomonadati</taxon>
        <taxon>Bacteroidota</taxon>
        <taxon>Flavobacteriia</taxon>
        <taxon>Flavobacteriales</taxon>
        <taxon>Flavobacteriaceae</taxon>
        <taxon>Robiginitalea</taxon>
    </lineage>
</organism>
<proteinExistence type="predicted"/>
<dbReference type="Proteomes" id="UP001206312">
    <property type="component" value="Unassembled WGS sequence"/>
</dbReference>